<evidence type="ECO:0000256" key="1">
    <source>
        <dbReference type="SAM" id="Phobius"/>
    </source>
</evidence>
<feature type="transmembrane region" description="Helical" evidence="1">
    <location>
        <begin position="77"/>
        <end position="99"/>
    </location>
</feature>
<reference evidence="2" key="1">
    <citation type="submission" date="2015-06" db="EMBL/GenBank/DDBJ databases">
        <authorList>
            <person name="Nguyen H."/>
        </authorList>
    </citation>
    <scope>NUCLEOTIDE SEQUENCE</scope>
    <source>
        <strain evidence="2">DAOM 180753</strain>
    </source>
</reference>
<evidence type="ECO:0000313" key="3">
    <source>
        <dbReference type="Proteomes" id="UP001227192"/>
    </source>
</evidence>
<dbReference type="EMBL" id="LACB01000290">
    <property type="protein sequence ID" value="KAJ9485053.1"/>
    <property type="molecule type" value="Genomic_DNA"/>
</dbReference>
<keyword evidence="1" id="KW-0812">Transmembrane</keyword>
<reference evidence="2" key="2">
    <citation type="journal article" date="2016" name="Fungal Biol.">
        <title>Ochratoxin A production by Penicillium thymicola.</title>
        <authorList>
            <person name="Nguyen H.D.T."/>
            <person name="McMullin D.R."/>
            <person name="Ponomareva E."/>
            <person name="Riley R."/>
            <person name="Pomraning K.R."/>
            <person name="Baker S.E."/>
            <person name="Seifert K.A."/>
        </authorList>
    </citation>
    <scope>NUCLEOTIDE SEQUENCE</scope>
    <source>
        <strain evidence="2">DAOM 180753</strain>
    </source>
</reference>
<dbReference type="AlphaFoldDB" id="A0AAI9X6J2"/>
<protein>
    <submittedName>
        <fullName evidence="2">Uncharacterized protein</fullName>
    </submittedName>
</protein>
<sequence length="176" mass="19626">MEERRPNKRKRMSLACDAYLGDIGYRIFRSVISWLVNEGNTKDHKEEACAVPRVSVQRRPCHLIASPRAHCSSINSWFGCGACFLFSFFGVVPVCLLQLSHARFSIEDPIDSTVQPTLDQTIRGAIAPCRDSTTALHIVNGTLLNLEGNSLSWSLSSSYVEATAIGLWRRTSVRLQ</sequence>
<keyword evidence="1" id="KW-0472">Membrane</keyword>
<keyword evidence="3" id="KW-1185">Reference proteome</keyword>
<keyword evidence="1" id="KW-1133">Transmembrane helix</keyword>
<accession>A0AAI9X6J2</accession>
<name>A0AAI9X6J2_PENTH</name>
<comment type="caution">
    <text evidence="2">The sequence shown here is derived from an EMBL/GenBank/DDBJ whole genome shotgun (WGS) entry which is preliminary data.</text>
</comment>
<proteinExistence type="predicted"/>
<evidence type="ECO:0000313" key="2">
    <source>
        <dbReference type="EMBL" id="KAJ9485053.1"/>
    </source>
</evidence>
<dbReference type="Proteomes" id="UP001227192">
    <property type="component" value="Unassembled WGS sequence"/>
</dbReference>
<gene>
    <name evidence="2" type="ORF">VN97_g8305</name>
</gene>
<organism evidence="2 3">
    <name type="scientific">Penicillium thymicola</name>
    <dbReference type="NCBI Taxonomy" id="293382"/>
    <lineage>
        <taxon>Eukaryota</taxon>
        <taxon>Fungi</taxon>
        <taxon>Dikarya</taxon>
        <taxon>Ascomycota</taxon>
        <taxon>Pezizomycotina</taxon>
        <taxon>Eurotiomycetes</taxon>
        <taxon>Eurotiomycetidae</taxon>
        <taxon>Eurotiales</taxon>
        <taxon>Aspergillaceae</taxon>
        <taxon>Penicillium</taxon>
    </lineage>
</organism>